<dbReference type="OrthoDB" id="3295547at2"/>
<dbReference type="AlphaFoldDB" id="A0A0A6UEY8"/>
<organism evidence="1 2">
    <name type="scientific">Actinoplanes utahensis</name>
    <dbReference type="NCBI Taxonomy" id="1869"/>
    <lineage>
        <taxon>Bacteria</taxon>
        <taxon>Bacillati</taxon>
        <taxon>Actinomycetota</taxon>
        <taxon>Actinomycetes</taxon>
        <taxon>Micromonosporales</taxon>
        <taxon>Micromonosporaceae</taxon>
        <taxon>Actinoplanes</taxon>
    </lineage>
</organism>
<sequence length="76" mass="8141">MTAEEARADDLTALLPTLRLPDEPATAETCTMDLHLASGGTIHVEADGCRRVLVEPANGSSVYRQSSTRLTSLLFP</sequence>
<evidence type="ECO:0000313" key="1">
    <source>
        <dbReference type="EMBL" id="KHD73648.1"/>
    </source>
</evidence>
<name>A0A0A6UEY8_ACTUT</name>
<gene>
    <name evidence="1" type="ORF">MB27_33265</name>
</gene>
<protein>
    <submittedName>
        <fullName evidence="1">Uncharacterized protein</fullName>
    </submittedName>
</protein>
<evidence type="ECO:0000313" key="2">
    <source>
        <dbReference type="Proteomes" id="UP000054537"/>
    </source>
</evidence>
<keyword evidence="2" id="KW-1185">Reference proteome</keyword>
<reference evidence="1 2" key="1">
    <citation type="submission" date="2014-10" db="EMBL/GenBank/DDBJ databases">
        <title>Draft genome sequence of Actinoplanes utahensis NRRL 12052.</title>
        <authorList>
            <person name="Velasco-Bucheli B."/>
            <person name="del Cerro C."/>
            <person name="Hormigo D."/>
            <person name="Garcia J.L."/>
            <person name="Acebal C."/>
            <person name="Arroyo M."/>
            <person name="de la Mata I."/>
        </authorList>
    </citation>
    <scope>NUCLEOTIDE SEQUENCE [LARGE SCALE GENOMIC DNA]</scope>
    <source>
        <strain evidence="1 2">NRRL 12052</strain>
    </source>
</reference>
<dbReference type="RefSeq" id="WP_152629037.1">
    <property type="nucleotide sequence ID" value="NZ_BAABKU010000021.1"/>
</dbReference>
<proteinExistence type="predicted"/>
<comment type="caution">
    <text evidence="1">The sequence shown here is derived from an EMBL/GenBank/DDBJ whole genome shotgun (WGS) entry which is preliminary data.</text>
</comment>
<accession>A0A0A6UEY8</accession>
<dbReference type="Proteomes" id="UP000054537">
    <property type="component" value="Unassembled WGS sequence"/>
</dbReference>
<dbReference type="EMBL" id="JRTT01000129">
    <property type="protein sequence ID" value="KHD73648.1"/>
    <property type="molecule type" value="Genomic_DNA"/>
</dbReference>